<evidence type="ECO:0000256" key="10">
    <source>
        <dbReference type="RuleBase" id="RU004008"/>
    </source>
</evidence>
<dbReference type="InterPro" id="IPR036394">
    <property type="entry name" value="Ribosomal_uL22_sf"/>
</dbReference>
<dbReference type="NCBIfam" id="TIGR01044">
    <property type="entry name" value="rplV_bact"/>
    <property type="match status" value="1"/>
</dbReference>
<dbReference type="GO" id="GO:0019843">
    <property type="term" value="F:rRNA binding"/>
    <property type="evidence" value="ECO:0007669"/>
    <property type="project" value="UniProtKB-UniRule"/>
</dbReference>
<comment type="subunit">
    <text evidence="7 9">Part of the 50S ribosomal subunit.</text>
</comment>
<evidence type="ECO:0000256" key="4">
    <source>
        <dbReference type="ARBA" id="ARBA00022980"/>
    </source>
</evidence>
<evidence type="ECO:0000256" key="1">
    <source>
        <dbReference type="ARBA" id="ARBA00009451"/>
    </source>
</evidence>
<dbReference type="GO" id="GO:0022625">
    <property type="term" value="C:cytosolic large ribosomal subunit"/>
    <property type="evidence" value="ECO:0007669"/>
    <property type="project" value="TreeGrafter"/>
</dbReference>
<evidence type="ECO:0000256" key="9">
    <source>
        <dbReference type="RuleBase" id="RU004006"/>
    </source>
</evidence>
<evidence type="ECO:0000256" key="6">
    <source>
        <dbReference type="ARBA" id="ARBA00035207"/>
    </source>
</evidence>
<sequence>MEAQYRAVLRHARISPQKVHVLVGAIKGKKVEQALNILRFMPQKGAKILQKIVNSAVANAENRDRIDVDRLMVYNVTADQGATLKRFSARARGRGTRILKRTSHITVTLAEKAS</sequence>
<comment type="similarity">
    <text evidence="1 7 8">Belongs to the universal ribosomal protein uL22 family.</text>
</comment>
<dbReference type="Gene3D" id="3.90.470.10">
    <property type="entry name" value="Ribosomal protein L22/L17"/>
    <property type="match status" value="1"/>
</dbReference>
<dbReference type="CDD" id="cd00336">
    <property type="entry name" value="Ribosomal_L22"/>
    <property type="match status" value="1"/>
</dbReference>
<dbReference type="InterPro" id="IPR018260">
    <property type="entry name" value="Ribosomal_uL22_CS"/>
</dbReference>
<evidence type="ECO:0000256" key="3">
    <source>
        <dbReference type="ARBA" id="ARBA00022884"/>
    </source>
</evidence>
<name>A0A7C4W1M9_9BACT</name>
<comment type="caution">
    <text evidence="11">The sequence shown here is derived from an EMBL/GenBank/DDBJ whole genome shotgun (WGS) entry which is preliminary data.</text>
</comment>
<evidence type="ECO:0000256" key="8">
    <source>
        <dbReference type="RuleBase" id="RU004005"/>
    </source>
</evidence>
<gene>
    <name evidence="7" type="primary">rplV</name>
    <name evidence="11" type="ORF">ENS29_13870</name>
</gene>
<keyword evidence="2 7" id="KW-0699">rRNA-binding</keyword>
<dbReference type="Pfam" id="PF00237">
    <property type="entry name" value="Ribosomal_L22"/>
    <property type="match status" value="1"/>
</dbReference>
<accession>A0A7C4W1M9</accession>
<dbReference type="PANTHER" id="PTHR13501:SF8">
    <property type="entry name" value="LARGE RIBOSOMAL SUBUNIT PROTEIN UL22M"/>
    <property type="match status" value="1"/>
</dbReference>
<dbReference type="GO" id="GO:0003735">
    <property type="term" value="F:structural constituent of ribosome"/>
    <property type="evidence" value="ECO:0007669"/>
    <property type="project" value="InterPro"/>
</dbReference>
<dbReference type="InterPro" id="IPR047867">
    <property type="entry name" value="Ribosomal_uL22_bac/org-type"/>
</dbReference>
<dbReference type="PANTHER" id="PTHR13501">
    <property type="entry name" value="CHLOROPLAST 50S RIBOSOMAL PROTEIN L22-RELATED"/>
    <property type="match status" value="1"/>
</dbReference>
<keyword evidence="4 7" id="KW-0689">Ribosomal protein</keyword>
<dbReference type="InterPro" id="IPR005727">
    <property type="entry name" value="Ribosomal_uL22_bac/chlpt-type"/>
</dbReference>
<dbReference type="PROSITE" id="PS00464">
    <property type="entry name" value="RIBOSOMAL_L22"/>
    <property type="match status" value="1"/>
</dbReference>
<comment type="function">
    <text evidence="7">The globular domain of the protein is located near the polypeptide exit tunnel on the outside of the subunit, while an extended beta-hairpin is found that lines the wall of the exit tunnel in the center of the 70S ribosome.</text>
</comment>
<evidence type="ECO:0000256" key="5">
    <source>
        <dbReference type="ARBA" id="ARBA00023274"/>
    </source>
</evidence>
<keyword evidence="3 7" id="KW-0694">RNA-binding</keyword>
<proteinExistence type="inferred from homology"/>
<dbReference type="EMBL" id="DSUH01000321">
    <property type="protein sequence ID" value="HGU33916.1"/>
    <property type="molecule type" value="Genomic_DNA"/>
</dbReference>
<dbReference type="GO" id="GO:0006412">
    <property type="term" value="P:translation"/>
    <property type="evidence" value="ECO:0007669"/>
    <property type="project" value="UniProtKB-UniRule"/>
</dbReference>
<reference evidence="11" key="1">
    <citation type="journal article" date="2020" name="mSystems">
        <title>Genome- and Community-Level Interaction Insights into Carbon Utilization and Element Cycling Functions of Hydrothermarchaeota in Hydrothermal Sediment.</title>
        <authorList>
            <person name="Zhou Z."/>
            <person name="Liu Y."/>
            <person name="Xu W."/>
            <person name="Pan J."/>
            <person name="Luo Z.H."/>
            <person name="Li M."/>
        </authorList>
    </citation>
    <scope>NUCLEOTIDE SEQUENCE [LARGE SCALE GENOMIC DNA]</scope>
    <source>
        <strain evidence="11">SpSt-477</strain>
    </source>
</reference>
<keyword evidence="5 7" id="KW-0687">Ribonucleoprotein</keyword>
<comment type="function">
    <text evidence="7 10">This protein binds specifically to 23S rRNA; its binding is stimulated by other ribosomal proteins, e.g., L4, L17, and L20. It is important during the early stages of 50S assembly. It makes multiple contacts with different domains of the 23S rRNA in the assembled 50S subunit and ribosome.</text>
</comment>
<evidence type="ECO:0000256" key="7">
    <source>
        <dbReference type="HAMAP-Rule" id="MF_01331"/>
    </source>
</evidence>
<dbReference type="InterPro" id="IPR001063">
    <property type="entry name" value="Ribosomal_uL22"/>
</dbReference>
<dbReference type="HAMAP" id="MF_01331_B">
    <property type="entry name" value="Ribosomal_uL22_B"/>
    <property type="match status" value="1"/>
</dbReference>
<organism evidence="11">
    <name type="scientific">Desulfatirhabdium butyrativorans</name>
    <dbReference type="NCBI Taxonomy" id="340467"/>
    <lineage>
        <taxon>Bacteria</taxon>
        <taxon>Pseudomonadati</taxon>
        <taxon>Thermodesulfobacteriota</taxon>
        <taxon>Desulfobacteria</taxon>
        <taxon>Desulfobacterales</taxon>
        <taxon>Desulfatirhabdiaceae</taxon>
        <taxon>Desulfatirhabdium</taxon>
    </lineage>
</organism>
<dbReference type="SUPFAM" id="SSF54843">
    <property type="entry name" value="Ribosomal protein L22"/>
    <property type="match status" value="1"/>
</dbReference>
<dbReference type="AlphaFoldDB" id="A0A7C4W1M9"/>
<evidence type="ECO:0000256" key="2">
    <source>
        <dbReference type="ARBA" id="ARBA00022730"/>
    </source>
</evidence>
<evidence type="ECO:0000313" key="11">
    <source>
        <dbReference type="EMBL" id="HGU33916.1"/>
    </source>
</evidence>
<protein>
    <recommendedName>
        <fullName evidence="6 7">Large ribosomal subunit protein uL22</fullName>
    </recommendedName>
</protein>